<dbReference type="EMBL" id="JAAIKE010000002">
    <property type="protein sequence ID" value="NEX46332.1"/>
    <property type="molecule type" value="Genomic_DNA"/>
</dbReference>
<feature type="transmembrane region" description="Helical" evidence="7">
    <location>
        <begin position="572"/>
        <end position="590"/>
    </location>
</feature>
<evidence type="ECO:0000313" key="9">
    <source>
        <dbReference type="EMBL" id="NEX46332.1"/>
    </source>
</evidence>
<feature type="domain" description="ABC transmembrane type-1" evidence="8">
    <location>
        <begin position="508"/>
        <end position="698"/>
    </location>
</feature>
<dbReference type="Proteomes" id="UP000481421">
    <property type="component" value="Unassembled WGS sequence"/>
</dbReference>
<keyword evidence="3" id="KW-1003">Cell membrane</keyword>
<dbReference type="InterPro" id="IPR000515">
    <property type="entry name" value="MetI-like"/>
</dbReference>
<keyword evidence="2 7" id="KW-0813">Transport</keyword>
<feature type="transmembrane region" description="Helical" evidence="7">
    <location>
        <begin position="513"/>
        <end position="534"/>
    </location>
</feature>
<evidence type="ECO:0000256" key="6">
    <source>
        <dbReference type="ARBA" id="ARBA00023136"/>
    </source>
</evidence>
<feature type="transmembrane region" description="Helical" evidence="7">
    <location>
        <begin position="444"/>
        <end position="470"/>
    </location>
</feature>
<feature type="transmembrane region" description="Helical" evidence="7">
    <location>
        <begin position="75"/>
        <end position="95"/>
    </location>
</feature>
<feature type="transmembrane region" description="Helical" evidence="7">
    <location>
        <begin position="396"/>
        <end position="413"/>
    </location>
</feature>
<comment type="caution">
    <text evidence="9">The sequence shown here is derived from an EMBL/GenBank/DDBJ whole genome shotgun (WGS) entry which is preliminary data.</text>
</comment>
<evidence type="ECO:0000256" key="3">
    <source>
        <dbReference type="ARBA" id="ARBA00022475"/>
    </source>
</evidence>
<dbReference type="SUPFAM" id="SSF161098">
    <property type="entry name" value="MetI-like"/>
    <property type="match status" value="2"/>
</dbReference>
<evidence type="ECO:0000256" key="1">
    <source>
        <dbReference type="ARBA" id="ARBA00004651"/>
    </source>
</evidence>
<evidence type="ECO:0000256" key="2">
    <source>
        <dbReference type="ARBA" id="ARBA00022448"/>
    </source>
</evidence>
<keyword evidence="5 7" id="KW-1133">Transmembrane helix</keyword>
<dbReference type="Pfam" id="PF00528">
    <property type="entry name" value="BPD_transp_1"/>
    <property type="match status" value="2"/>
</dbReference>
<name>A0A6B3RTF3_9RHOB</name>
<dbReference type="InterPro" id="IPR035906">
    <property type="entry name" value="MetI-like_sf"/>
</dbReference>
<feature type="transmembrane region" description="Helical" evidence="7">
    <location>
        <begin position="546"/>
        <end position="566"/>
    </location>
</feature>
<dbReference type="GO" id="GO:0005886">
    <property type="term" value="C:plasma membrane"/>
    <property type="evidence" value="ECO:0007669"/>
    <property type="project" value="UniProtKB-SubCell"/>
</dbReference>
<feature type="transmembrane region" description="Helical" evidence="7">
    <location>
        <begin position="146"/>
        <end position="166"/>
    </location>
</feature>
<feature type="transmembrane region" description="Helical" evidence="7">
    <location>
        <begin position="677"/>
        <end position="702"/>
    </location>
</feature>
<gene>
    <name evidence="9" type="ORF">G3572_08945</name>
</gene>
<keyword evidence="4 7" id="KW-0812">Transmembrane</keyword>
<feature type="transmembrane region" description="Helical" evidence="7">
    <location>
        <begin position="115"/>
        <end position="134"/>
    </location>
</feature>
<comment type="similarity">
    <text evidence="7">Belongs to the binding-protein-dependent transport system permease family.</text>
</comment>
<sequence length="721" mass="75724">MMQALQGRIGLFWSGLLMAAVLALPWYKGGATLASALSEGVAGRVWLLPLVGAALALALLSVATRDWRVHPAGAALVGAGLGWLLLQGFGIGLRGPVLPGLGLLFPTAQSGQPGFGWGAWVAGIALIGALAEVLAARGFCRGERFAAFSIIGIVAALSLFVFFPILKLMSAAFVGPDGTLALAPFLNRITASDLWSVGCLTGAGRCGVVINSLVLGILSAALATALGLALALLVARTDFRMKRLLRAISILPIITPPFVVGVAIIVLFGRTGIVTVEVAEWFGIRPTRWIYGLPGILLAQVLAFAPVTFLVLLSALEAINPTLEEASTTLGAKPVTTFRTVTWPLLRPALAAAFLLAFIESLADFGNPIVLGGSYDVLSTKIFFAVVGAQYDLGQAATLSVLLLTLTVAAFWVQTRWLGRASYVTVTGKSDAGLVAPVPPLIKWAAVAAVVPFVVFTVGIYAIVLIGGFVKDIGRMEMAPTFGHLWTAFSFEINANGLQLFGSAWNSMITTLWVSALSAPLTMAVGILTAWLIARQDFTGKRAFEFGTLLSFAIPGTVVGVSYIAAFNVPPIDITGTMAILVICFVFRNLPVGMRAGIAALAQIDRSMEEASQTMGAGGGRVLRDVVLPLIRPAIFTALVYSFVTAMTAVSAVIFLVSARHNMATAYIMGRVENGEYALAIAYSTVLMLVMVACVAAMNWAVGKRRLGRRTGVTGTAQPAE</sequence>
<dbReference type="AlphaFoldDB" id="A0A6B3RTF3"/>
<dbReference type="CDD" id="cd06261">
    <property type="entry name" value="TM_PBP2"/>
    <property type="match status" value="2"/>
</dbReference>
<feature type="domain" description="ABC transmembrane type-1" evidence="8">
    <location>
        <begin position="209"/>
        <end position="414"/>
    </location>
</feature>
<organism evidence="9 10">
    <name type="scientific">Pseudotabrizicola algicola</name>
    <dbReference type="NCBI Taxonomy" id="2709381"/>
    <lineage>
        <taxon>Bacteria</taxon>
        <taxon>Pseudomonadati</taxon>
        <taxon>Pseudomonadota</taxon>
        <taxon>Alphaproteobacteria</taxon>
        <taxon>Rhodobacterales</taxon>
        <taxon>Paracoccaceae</taxon>
        <taxon>Pseudotabrizicola</taxon>
    </lineage>
</organism>
<reference evidence="9 10" key="1">
    <citation type="submission" date="2020-02" db="EMBL/GenBank/DDBJ databases">
        <title>Rhodobacter algicola sp. nov., isolated from microalga culture.</title>
        <authorList>
            <person name="Park C.-Y."/>
        </authorList>
    </citation>
    <scope>NUCLEOTIDE SEQUENCE [LARGE SCALE GENOMIC DNA]</scope>
    <source>
        <strain evidence="9 10">ETT8</strain>
    </source>
</reference>
<proteinExistence type="inferred from homology"/>
<feature type="transmembrane region" description="Helical" evidence="7">
    <location>
        <begin position="213"/>
        <end position="235"/>
    </location>
</feature>
<feature type="transmembrane region" description="Helical" evidence="7">
    <location>
        <begin position="345"/>
        <end position="363"/>
    </location>
</feature>
<protein>
    <submittedName>
        <fullName evidence="9">Iron ABC transporter permease</fullName>
    </submittedName>
</protein>
<accession>A0A6B3RTF3</accession>
<evidence type="ECO:0000256" key="7">
    <source>
        <dbReference type="RuleBase" id="RU363032"/>
    </source>
</evidence>
<feature type="transmembrane region" description="Helical" evidence="7">
    <location>
        <begin position="634"/>
        <end position="657"/>
    </location>
</feature>
<keyword evidence="6 7" id="KW-0472">Membrane</keyword>
<evidence type="ECO:0000256" key="4">
    <source>
        <dbReference type="ARBA" id="ARBA00022692"/>
    </source>
</evidence>
<keyword evidence="10" id="KW-1185">Reference proteome</keyword>
<dbReference type="GO" id="GO:0055085">
    <property type="term" value="P:transmembrane transport"/>
    <property type="evidence" value="ECO:0007669"/>
    <property type="project" value="InterPro"/>
</dbReference>
<evidence type="ECO:0000259" key="8">
    <source>
        <dbReference type="PROSITE" id="PS50928"/>
    </source>
</evidence>
<evidence type="ECO:0000256" key="5">
    <source>
        <dbReference type="ARBA" id="ARBA00022989"/>
    </source>
</evidence>
<evidence type="ECO:0000313" key="10">
    <source>
        <dbReference type="Proteomes" id="UP000481421"/>
    </source>
</evidence>
<feature type="transmembrane region" description="Helical" evidence="7">
    <location>
        <begin position="247"/>
        <end position="269"/>
    </location>
</feature>
<feature type="transmembrane region" description="Helical" evidence="7">
    <location>
        <begin position="289"/>
        <end position="313"/>
    </location>
</feature>
<dbReference type="PANTHER" id="PTHR30183">
    <property type="entry name" value="MOLYBDENUM TRANSPORT SYSTEM PERMEASE PROTEIN MODB"/>
    <property type="match status" value="1"/>
</dbReference>
<dbReference type="PROSITE" id="PS50928">
    <property type="entry name" value="ABC_TM1"/>
    <property type="match status" value="2"/>
</dbReference>
<feature type="transmembrane region" description="Helical" evidence="7">
    <location>
        <begin position="46"/>
        <end position="63"/>
    </location>
</feature>
<dbReference type="Gene3D" id="1.10.3720.10">
    <property type="entry name" value="MetI-like"/>
    <property type="match status" value="2"/>
</dbReference>
<comment type="subcellular location">
    <subcellularLocation>
        <location evidence="1 7">Cell membrane</location>
        <topology evidence="1 7">Multi-pass membrane protein</topology>
    </subcellularLocation>
</comment>
<dbReference type="PANTHER" id="PTHR30183:SF7">
    <property type="entry name" value="FERRIC TRANSPORT SYSTEM PERMEASE PROTEIN FBPB 1-RELATED"/>
    <property type="match status" value="1"/>
</dbReference>